<dbReference type="CDD" id="cd03891">
    <property type="entry name" value="M20_DapE_proteobac"/>
    <property type="match status" value="1"/>
</dbReference>
<keyword evidence="10 15" id="KW-0220">Diaminopimelate biosynthesis</keyword>
<evidence type="ECO:0000256" key="11">
    <source>
        <dbReference type="ARBA" id="ARBA00023154"/>
    </source>
</evidence>
<evidence type="ECO:0000256" key="10">
    <source>
        <dbReference type="ARBA" id="ARBA00022915"/>
    </source>
</evidence>
<evidence type="ECO:0000313" key="17">
    <source>
        <dbReference type="EMBL" id="MBK1669281.1"/>
    </source>
</evidence>
<evidence type="ECO:0000256" key="6">
    <source>
        <dbReference type="ARBA" id="ARBA00022605"/>
    </source>
</evidence>
<evidence type="ECO:0000256" key="5">
    <source>
        <dbReference type="ARBA" id="ARBA00022391"/>
    </source>
</evidence>
<evidence type="ECO:0000256" key="15">
    <source>
        <dbReference type="HAMAP-Rule" id="MF_01690"/>
    </source>
</evidence>
<dbReference type="PANTHER" id="PTHR43808">
    <property type="entry name" value="ACETYLORNITHINE DEACETYLASE"/>
    <property type="match status" value="1"/>
</dbReference>
<feature type="binding site" evidence="15">
    <location>
        <position position="351"/>
    </location>
    <ligand>
        <name>Zn(2+)</name>
        <dbReference type="ChEBI" id="CHEBI:29105"/>
        <label>2</label>
    </ligand>
</feature>
<dbReference type="InterPro" id="IPR005941">
    <property type="entry name" value="DapE_proteobac"/>
</dbReference>
<comment type="caution">
    <text evidence="17">The sequence shown here is derived from an EMBL/GenBank/DDBJ whole genome shotgun (WGS) entry which is preliminary data.</text>
</comment>
<keyword evidence="9 15" id="KW-0862">Zinc</keyword>
<keyword evidence="18" id="KW-1185">Reference proteome</keyword>
<dbReference type="PROSITE" id="PS00759">
    <property type="entry name" value="ARGE_DAPE_CPG2_2"/>
    <property type="match status" value="1"/>
</dbReference>
<keyword evidence="11 15" id="KW-0457">Lysine biosynthesis</keyword>
<comment type="similarity">
    <text evidence="2 15">Belongs to the peptidase M20A family. DapE subfamily.</text>
</comment>
<dbReference type="PANTHER" id="PTHR43808:SF31">
    <property type="entry name" value="N-ACETYL-L-CITRULLINE DEACETYLASE"/>
    <property type="match status" value="1"/>
</dbReference>
<dbReference type="InterPro" id="IPR050072">
    <property type="entry name" value="Peptidase_M20A"/>
</dbReference>
<evidence type="ECO:0000256" key="1">
    <source>
        <dbReference type="ARBA" id="ARBA00005130"/>
    </source>
</evidence>
<evidence type="ECO:0000256" key="7">
    <source>
        <dbReference type="ARBA" id="ARBA00022723"/>
    </source>
</evidence>
<evidence type="ECO:0000259" key="16">
    <source>
        <dbReference type="Pfam" id="PF07687"/>
    </source>
</evidence>
<dbReference type="SUPFAM" id="SSF53187">
    <property type="entry name" value="Zn-dependent exopeptidases"/>
    <property type="match status" value="1"/>
</dbReference>
<feature type="binding site" evidence="15">
    <location>
        <position position="74"/>
    </location>
    <ligand>
        <name>Zn(2+)</name>
        <dbReference type="ChEBI" id="CHEBI:29105"/>
        <label>1</label>
    </ligand>
</feature>
<evidence type="ECO:0000256" key="14">
    <source>
        <dbReference type="ARBA" id="ARBA00051301"/>
    </source>
</evidence>
<feature type="binding site" evidence="15">
    <location>
        <position position="107"/>
    </location>
    <ligand>
        <name>Zn(2+)</name>
        <dbReference type="ChEBI" id="CHEBI:29105"/>
        <label>1</label>
    </ligand>
</feature>
<comment type="subunit">
    <text evidence="3 15">Homodimer.</text>
</comment>
<dbReference type="InterPro" id="IPR001261">
    <property type="entry name" value="ArgE/DapE_CS"/>
</dbReference>
<feature type="binding site" evidence="15">
    <location>
        <position position="166"/>
    </location>
    <ligand>
        <name>Zn(2+)</name>
        <dbReference type="ChEBI" id="CHEBI:29105"/>
        <label>1</label>
    </ligand>
</feature>
<keyword evidence="8 15" id="KW-0378">Hydrolase</keyword>
<comment type="pathway">
    <text evidence="1 15">Amino-acid biosynthesis; L-lysine biosynthesis via DAP pathway; LL-2,6-diaminopimelate from (S)-tetrahydrodipicolinate (succinylase route): step 3/3.</text>
</comment>
<evidence type="ECO:0000256" key="2">
    <source>
        <dbReference type="ARBA" id="ARBA00006746"/>
    </source>
</evidence>
<evidence type="ECO:0000313" key="18">
    <source>
        <dbReference type="Proteomes" id="UP001296873"/>
    </source>
</evidence>
<comment type="function">
    <text evidence="15">Catalyzes the hydrolysis of N-succinyl-L,L-diaminopimelic acid (SDAP), forming succinate and LL-2,6-diaminopimelate (DAP), an intermediate involved in the bacterial biosynthesis of lysine and meso-diaminopimelic acid, an essential component of bacterial cell walls.</text>
</comment>
<feature type="domain" description="Peptidase M20 dimerisation" evidence="16">
    <location>
        <begin position="179"/>
        <end position="285"/>
    </location>
</feature>
<dbReference type="InterPro" id="IPR036264">
    <property type="entry name" value="Bact_exopeptidase_dim_dom"/>
</dbReference>
<evidence type="ECO:0000256" key="12">
    <source>
        <dbReference type="ARBA" id="ARBA00023285"/>
    </source>
</evidence>
<accession>A0ABS1DH27</accession>
<name>A0ABS1DH27_9PROT</name>
<reference evidence="17 18" key="1">
    <citation type="journal article" date="2020" name="Microorganisms">
        <title>Osmotic Adaptation and Compatible Solute Biosynthesis of Phototrophic Bacteria as Revealed from Genome Analyses.</title>
        <authorList>
            <person name="Imhoff J.F."/>
            <person name="Rahn T."/>
            <person name="Kunzel S."/>
            <person name="Keller A."/>
            <person name="Neulinger S.C."/>
        </authorList>
    </citation>
    <scope>NUCLEOTIDE SEQUENCE [LARGE SCALE GENOMIC DNA]</scope>
    <source>
        <strain evidence="17 18">DSM 9895</strain>
    </source>
</reference>
<comment type="catalytic activity">
    <reaction evidence="14 15">
        <text>N-succinyl-(2S,6S)-2,6-diaminopimelate + H2O = (2S,6S)-2,6-diaminopimelate + succinate</text>
        <dbReference type="Rhea" id="RHEA:22608"/>
        <dbReference type="ChEBI" id="CHEBI:15377"/>
        <dbReference type="ChEBI" id="CHEBI:30031"/>
        <dbReference type="ChEBI" id="CHEBI:57609"/>
        <dbReference type="ChEBI" id="CHEBI:58087"/>
        <dbReference type="EC" id="3.5.1.18"/>
    </reaction>
</comment>
<organism evidence="17 18">
    <name type="scientific">Rhodovibrio sodomensis</name>
    <dbReference type="NCBI Taxonomy" id="1088"/>
    <lineage>
        <taxon>Bacteria</taxon>
        <taxon>Pseudomonadati</taxon>
        <taxon>Pseudomonadota</taxon>
        <taxon>Alphaproteobacteria</taxon>
        <taxon>Rhodospirillales</taxon>
        <taxon>Rhodovibrionaceae</taxon>
        <taxon>Rhodovibrio</taxon>
    </lineage>
</organism>
<dbReference type="NCBIfam" id="NF009557">
    <property type="entry name" value="PRK13009.1"/>
    <property type="match status" value="1"/>
</dbReference>
<dbReference type="InterPro" id="IPR011650">
    <property type="entry name" value="Peptidase_M20_dimer"/>
</dbReference>
<dbReference type="Gene3D" id="3.40.630.10">
    <property type="entry name" value="Zn peptidases"/>
    <property type="match status" value="1"/>
</dbReference>
<evidence type="ECO:0000256" key="4">
    <source>
        <dbReference type="ARBA" id="ARBA00011921"/>
    </source>
</evidence>
<keyword evidence="7 15" id="KW-0479">Metal-binding</keyword>
<dbReference type="RefSeq" id="WP_200341613.1">
    <property type="nucleotide sequence ID" value="NZ_NRRL01000043.1"/>
</dbReference>
<dbReference type="Pfam" id="PF07687">
    <property type="entry name" value="M20_dimer"/>
    <property type="match status" value="1"/>
</dbReference>
<dbReference type="Pfam" id="PF01546">
    <property type="entry name" value="Peptidase_M20"/>
    <property type="match status" value="1"/>
</dbReference>
<comment type="cofactor">
    <cofactor evidence="15">
        <name>Zn(2+)</name>
        <dbReference type="ChEBI" id="CHEBI:29105"/>
    </cofactor>
    <cofactor evidence="15">
        <name>Co(2+)</name>
        <dbReference type="ChEBI" id="CHEBI:48828"/>
    </cofactor>
    <text evidence="15">Binds 2 Zn(2+) or Co(2+) ions per subunit.</text>
</comment>
<dbReference type="Gene3D" id="3.30.70.360">
    <property type="match status" value="1"/>
</dbReference>
<dbReference type="Proteomes" id="UP001296873">
    <property type="component" value="Unassembled WGS sequence"/>
</dbReference>
<dbReference type="EMBL" id="NRRL01000043">
    <property type="protein sequence ID" value="MBK1669281.1"/>
    <property type="molecule type" value="Genomic_DNA"/>
</dbReference>
<feature type="binding site" evidence="15">
    <location>
        <position position="138"/>
    </location>
    <ligand>
        <name>Zn(2+)</name>
        <dbReference type="ChEBI" id="CHEBI:29105"/>
        <label>2</label>
    </ligand>
</feature>
<protein>
    <recommendedName>
        <fullName evidence="5 15">Succinyl-diaminopimelate desuccinylase</fullName>
        <shortName evidence="15">SDAP desuccinylase</shortName>
        <ecNumber evidence="4 15">3.5.1.18</ecNumber>
    </recommendedName>
    <alternativeName>
        <fullName evidence="13 15">N-succinyl-LL-2,6-diaminoheptanedioate amidohydrolase</fullName>
    </alternativeName>
</protein>
<evidence type="ECO:0000256" key="9">
    <source>
        <dbReference type="ARBA" id="ARBA00022833"/>
    </source>
</evidence>
<gene>
    <name evidence="15" type="primary">dapE</name>
    <name evidence="17" type="ORF">CKO28_14685</name>
</gene>
<feature type="active site" description="Proton acceptor" evidence="15">
    <location>
        <position position="137"/>
    </location>
</feature>
<dbReference type="InterPro" id="IPR002933">
    <property type="entry name" value="Peptidase_M20"/>
</dbReference>
<feature type="binding site" evidence="15">
    <location>
        <position position="107"/>
    </location>
    <ligand>
        <name>Zn(2+)</name>
        <dbReference type="ChEBI" id="CHEBI:29105"/>
        <label>2</label>
    </ligand>
</feature>
<dbReference type="SUPFAM" id="SSF55031">
    <property type="entry name" value="Bacterial exopeptidase dimerisation domain"/>
    <property type="match status" value="1"/>
</dbReference>
<evidence type="ECO:0000256" key="8">
    <source>
        <dbReference type="ARBA" id="ARBA00022801"/>
    </source>
</evidence>
<dbReference type="HAMAP" id="MF_01690">
    <property type="entry name" value="DapE"/>
    <property type="match status" value="1"/>
</dbReference>
<evidence type="ECO:0000256" key="13">
    <source>
        <dbReference type="ARBA" id="ARBA00031891"/>
    </source>
</evidence>
<proteinExistence type="inferred from homology"/>
<sequence length="380" mass="40313">MTQPLDPVACAQELIRCESVTPADGGALDLLHDMLARLGFECTRLPFQDAGTDPVDNLYAERQGPAPNVCFAGHTDVVPAGDPEAWSVPPFAGALVDGQLIGRGAVDMKGAIAAWVAAVSRIPMQAGTLSLLITGDEEGPSVNGTRKVLRWLADRGIELGCCVVGEPTSGTRLGDTVKIGRRGSLNATIAVYGTQGHTAYPQHADNPLHRLAAALNALAHDPIDDGSEHFEPTRLQVTSVDVGNPATNVIPAYVTANLNVRFNDLWDSFAIERWIQDRLDRHCPRNSLAVRATGESFLSAPGPLSDALVGACEEVLGAKPELGTGGGTSDARFIKDACPVAELGLRNATAHQVDERTSVDDLYRLTDVYEAALKRLLETG</sequence>
<evidence type="ECO:0000256" key="3">
    <source>
        <dbReference type="ARBA" id="ARBA00011738"/>
    </source>
</evidence>
<dbReference type="EC" id="3.5.1.18" evidence="4 15"/>
<dbReference type="NCBIfam" id="TIGR01246">
    <property type="entry name" value="dapE_proteo"/>
    <property type="match status" value="1"/>
</dbReference>
<keyword evidence="12 15" id="KW-0170">Cobalt</keyword>
<keyword evidence="6 15" id="KW-0028">Amino-acid biosynthesis</keyword>
<feature type="active site" evidence="15">
    <location>
        <position position="76"/>
    </location>
</feature>